<organism evidence="1 2">
    <name type="scientific">Sagittula salina</name>
    <dbReference type="NCBI Taxonomy" id="2820268"/>
    <lineage>
        <taxon>Bacteria</taxon>
        <taxon>Pseudomonadati</taxon>
        <taxon>Pseudomonadota</taxon>
        <taxon>Alphaproteobacteria</taxon>
        <taxon>Rhodobacterales</taxon>
        <taxon>Roseobacteraceae</taxon>
        <taxon>Sagittula</taxon>
    </lineage>
</organism>
<evidence type="ECO:0000313" key="2">
    <source>
        <dbReference type="Proteomes" id="UP000675940"/>
    </source>
</evidence>
<comment type="caution">
    <text evidence="1">The sequence shown here is derived from an EMBL/GenBank/DDBJ whole genome shotgun (WGS) entry which is preliminary data.</text>
</comment>
<keyword evidence="2" id="KW-1185">Reference proteome</keyword>
<reference evidence="1" key="1">
    <citation type="submission" date="2021-03" db="EMBL/GenBank/DDBJ databases">
        <title>Sagittula salina sp. nov. strain M10.9X isolated from the marine waste.</title>
        <authorList>
            <person name="Satari L."/>
            <person name="Molina-Menor E."/>
            <person name="Vidal-Verdu A."/>
            <person name="Pascual J."/>
            <person name="Pereto J."/>
            <person name="Porcar M."/>
        </authorList>
    </citation>
    <scope>NUCLEOTIDE SEQUENCE</scope>
    <source>
        <strain evidence="1">M10.9X</strain>
    </source>
</reference>
<evidence type="ECO:0000313" key="1">
    <source>
        <dbReference type="EMBL" id="MBP0481741.1"/>
    </source>
</evidence>
<dbReference type="EMBL" id="JAGISH010000002">
    <property type="protein sequence ID" value="MBP0481741.1"/>
    <property type="molecule type" value="Genomic_DNA"/>
</dbReference>
<proteinExistence type="predicted"/>
<gene>
    <name evidence="1" type="ORF">J5474_04450</name>
</gene>
<dbReference type="AlphaFoldDB" id="A0A940MN72"/>
<protein>
    <submittedName>
        <fullName evidence="1">Uncharacterized protein</fullName>
    </submittedName>
</protein>
<dbReference type="Proteomes" id="UP000675940">
    <property type="component" value="Unassembled WGS sequence"/>
</dbReference>
<dbReference type="RefSeq" id="WP_209359607.1">
    <property type="nucleotide sequence ID" value="NZ_JAGISH010000002.1"/>
</dbReference>
<accession>A0A940MN72</accession>
<name>A0A940MN72_9RHOB</name>
<sequence>MTIHRSYLVHPPLALFRYEGRVDMAMLLEAFGAHRVDPAHVPGSDVFADLTDLTEAALDFEVLRHLLTDAAMHYRTPCETRLVFVAPTDLGYGVARMYQSMSAGLSAHERVEVLRDRTTALAALGLQPDLALWMARATPGRRQG</sequence>